<dbReference type="AlphaFoldDB" id="A0AAD8MGI4"/>
<protein>
    <submittedName>
        <fullName evidence="1">Uncharacterized protein</fullName>
    </submittedName>
</protein>
<name>A0AAD8MGI4_9APIA</name>
<evidence type="ECO:0000313" key="1">
    <source>
        <dbReference type="EMBL" id="KAK1371208.1"/>
    </source>
</evidence>
<accession>A0AAD8MGI4</accession>
<gene>
    <name evidence="1" type="ORF">POM88_037300</name>
</gene>
<reference evidence="1" key="1">
    <citation type="submission" date="2023-02" db="EMBL/GenBank/DDBJ databases">
        <title>Genome of toxic invasive species Heracleum sosnowskyi carries increased number of genes despite the absence of recent whole-genome duplications.</title>
        <authorList>
            <person name="Schelkunov M."/>
            <person name="Shtratnikova V."/>
            <person name="Makarenko M."/>
            <person name="Klepikova A."/>
            <person name="Omelchenko D."/>
            <person name="Novikova G."/>
            <person name="Obukhova E."/>
            <person name="Bogdanov V."/>
            <person name="Penin A."/>
            <person name="Logacheva M."/>
        </authorList>
    </citation>
    <scope>NUCLEOTIDE SEQUENCE</scope>
    <source>
        <strain evidence="1">Hsosn_3</strain>
        <tissue evidence="1">Leaf</tissue>
    </source>
</reference>
<sequence>MSSKRCSKKARKKDLMKHINEEVDSFMTEVIYEEVDSFMTEVTYEEVDSFMTEVIDYYEYESCITRINRKIRARKKLKKKAKREEALRLAPLISRGGLLYMFVRLSYPRGTYFLYRIHDPLEHSDKVSEYWEPLLVFHPDVLPAGFCALVHIGPFLYFVGEKPCDVFKILKTNISYLVQRGCNSGSKYLRPLKPRMQGPKKKPLVFVANDDLYVISRECCSNESHEFEVYSPLYDCWRNLSPGPKGYGKLKSHVVLDDIVYFATAPKISTQYQTESVLSYNLTDGRWSVLSTSPENGIHRDLGPAFDPPVEIISDMIFGAFDFTVAASPHTRYSEFVKDSFMRPTLAPDHDFYAEFNRGSDYIRDDEQHRSRIHDMTTLHTKDDQNILCCVSYGNKPFDYRTYALFTFFKILGCIRSTTPEPLEEEVARGGDDFCTYARQVEAGNVVKNYFTSEFLHRKLVRVRCSELITCFSY</sequence>
<dbReference type="EMBL" id="JAUIZM010000008">
    <property type="protein sequence ID" value="KAK1371208.1"/>
    <property type="molecule type" value="Genomic_DNA"/>
</dbReference>
<organism evidence="1 2">
    <name type="scientific">Heracleum sosnowskyi</name>
    <dbReference type="NCBI Taxonomy" id="360622"/>
    <lineage>
        <taxon>Eukaryota</taxon>
        <taxon>Viridiplantae</taxon>
        <taxon>Streptophyta</taxon>
        <taxon>Embryophyta</taxon>
        <taxon>Tracheophyta</taxon>
        <taxon>Spermatophyta</taxon>
        <taxon>Magnoliopsida</taxon>
        <taxon>eudicotyledons</taxon>
        <taxon>Gunneridae</taxon>
        <taxon>Pentapetalae</taxon>
        <taxon>asterids</taxon>
        <taxon>campanulids</taxon>
        <taxon>Apiales</taxon>
        <taxon>Apiaceae</taxon>
        <taxon>Apioideae</taxon>
        <taxon>apioid superclade</taxon>
        <taxon>Tordylieae</taxon>
        <taxon>Tordyliinae</taxon>
        <taxon>Heracleum</taxon>
    </lineage>
</organism>
<dbReference type="InterPro" id="IPR015915">
    <property type="entry name" value="Kelch-typ_b-propeller"/>
</dbReference>
<proteinExistence type="predicted"/>
<dbReference type="Proteomes" id="UP001237642">
    <property type="component" value="Unassembled WGS sequence"/>
</dbReference>
<dbReference type="SUPFAM" id="SSF117281">
    <property type="entry name" value="Kelch motif"/>
    <property type="match status" value="1"/>
</dbReference>
<reference evidence="1" key="2">
    <citation type="submission" date="2023-05" db="EMBL/GenBank/DDBJ databases">
        <authorList>
            <person name="Schelkunov M.I."/>
        </authorList>
    </citation>
    <scope>NUCLEOTIDE SEQUENCE</scope>
    <source>
        <strain evidence="1">Hsosn_3</strain>
        <tissue evidence="1">Leaf</tissue>
    </source>
</reference>
<evidence type="ECO:0000313" key="2">
    <source>
        <dbReference type="Proteomes" id="UP001237642"/>
    </source>
</evidence>
<comment type="caution">
    <text evidence="1">The sequence shown here is derived from an EMBL/GenBank/DDBJ whole genome shotgun (WGS) entry which is preliminary data.</text>
</comment>
<dbReference type="Gene3D" id="2.120.10.80">
    <property type="entry name" value="Kelch-type beta propeller"/>
    <property type="match status" value="1"/>
</dbReference>
<keyword evidence="2" id="KW-1185">Reference proteome</keyword>